<reference evidence="1" key="3">
    <citation type="submission" date="2023-07" db="EMBL/GenBank/DDBJ databases">
        <title>An improved reference 1 genome and first organelle genomes of Quercus suber.</title>
        <authorList>
            <consortium name="Genosuber Consortium"/>
            <person name="Usie A."/>
            <person name="Serra O."/>
            <person name="Barros P."/>
        </authorList>
    </citation>
    <scope>NUCLEOTIDE SEQUENCE</scope>
    <source>
        <strain evidence="1">HL8</strain>
        <tissue evidence="1">Leaves</tissue>
    </source>
</reference>
<protein>
    <submittedName>
        <fullName evidence="1">Pentatricopeptide repeat-containing protein</fullName>
    </submittedName>
</protein>
<dbReference type="AlphaFoldDB" id="A0AAW0JTZ9"/>
<sequence length="120" mass="13779">MNLCSEQMQLLATSRSNYICLEKEPEDLPILYVISLCSTKKHMKKYYDFDLSSLEKSRTITELKQLRGLMITTSSLFIFCANVKSGDINHAKQVFNQIEVPSLYIWNSVNEGYSNSNNPN</sequence>
<keyword evidence="3" id="KW-1185">Reference proteome</keyword>
<comment type="caution">
    <text evidence="1">The sequence shown here is derived from an EMBL/GenBank/DDBJ whole genome shotgun (WGS) entry which is preliminary data.</text>
</comment>
<evidence type="ECO:0000313" key="3">
    <source>
        <dbReference type="Proteomes" id="UP000237347"/>
    </source>
</evidence>
<evidence type="ECO:0000313" key="2">
    <source>
        <dbReference type="EMBL" id="KAK7833495.1"/>
    </source>
</evidence>
<gene>
    <name evidence="1" type="primary">PCMP-E82_3</name>
    <name evidence="2" type="synonym">PCMP-E82_1</name>
    <name evidence="2" type="ORF">CFP56_025560</name>
    <name evidence="1" type="ORF">CFP56_028132</name>
</gene>
<name>A0AAW0JTZ9_QUESU</name>
<reference evidence="1" key="1">
    <citation type="submission" date="2017-12" db="EMBL/GenBank/DDBJ databases">
        <authorList>
            <person name="Barbosa P."/>
            <person name="Usie A."/>
            <person name="Ramos A.M."/>
        </authorList>
    </citation>
    <scope>NUCLEOTIDE SEQUENCE</scope>
    <source>
        <strain evidence="1">HL8</strain>
        <tissue evidence="1">Leaves</tissue>
    </source>
</reference>
<dbReference type="EMBL" id="PKMF04000405">
    <property type="protein sequence ID" value="KAK7833495.1"/>
    <property type="molecule type" value="Genomic_DNA"/>
</dbReference>
<dbReference type="EMBL" id="PKMF04000461">
    <property type="protein sequence ID" value="KAK7830493.1"/>
    <property type="molecule type" value="Genomic_DNA"/>
</dbReference>
<proteinExistence type="predicted"/>
<organism evidence="1 3">
    <name type="scientific">Quercus suber</name>
    <name type="common">Cork oak</name>
    <dbReference type="NCBI Taxonomy" id="58331"/>
    <lineage>
        <taxon>Eukaryota</taxon>
        <taxon>Viridiplantae</taxon>
        <taxon>Streptophyta</taxon>
        <taxon>Embryophyta</taxon>
        <taxon>Tracheophyta</taxon>
        <taxon>Spermatophyta</taxon>
        <taxon>Magnoliopsida</taxon>
        <taxon>eudicotyledons</taxon>
        <taxon>Gunneridae</taxon>
        <taxon>Pentapetalae</taxon>
        <taxon>rosids</taxon>
        <taxon>fabids</taxon>
        <taxon>Fagales</taxon>
        <taxon>Fagaceae</taxon>
        <taxon>Quercus</taxon>
    </lineage>
</organism>
<dbReference type="Proteomes" id="UP000237347">
    <property type="component" value="Unassembled WGS sequence"/>
</dbReference>
<evidence type="ECO:0000313" key="1">
    <source>
        <dbReference type="EMBL" id="KAK7830493.1"/>
    </source>
</evidence>
<reference evidence="1 3" key="2">
    <citation type="journal article" date="2018" name="Sci. Data">
        <title>The draft genome sequence of cork oak.</title>
        <authorList>
            <person name="Ramos A.M."/>
            <person name="Usie A."/>
            <person name="Barbosa P."/>
            <person name="Barros P.M."/>
            <person name="Capote T."/>
            <person name="Chaves I."/>
            <person name="Simoes F."/>
            <person name="Abreu I."/>
            <person name="Carrasquinho I."/>
            <person name="Faro C."/>
            <person name="Guimaraes J.B."/>
            <person name="Mendonca D."/>
            <person name="Nobrega F."/>
            <person name="Rodrigues L."/>
            <person name="Saibo N.J.M."/>
            <person name="Varela M.C."/>
            <person name="Egas C."/>
            <person name="Matos J."/>
            <person name="Miguel C.M."/>
            <person name="Oliveira M.M."/>
            <person name="Ricardo C.P."/>
            <person name="Goncalves S."/>
        </authorList>
    </citation>
    <scope>NUCLEOTIDE SEQUENCE [LARGE SCALE GENOMIC DNA]</scope>
    <source>
        <strain evidence="3">cv. HL8</strain>
        <strain evidence="1">HL8</strain>
    </source>
</reference>
<accession>A0AAW0JTZ9</accession>